<feature type="chain" id="PRO_5020517464" evidence="2">
    <location>
        <begin position="23"/>
        <end position="259"/>
    </location>
</feature>
<dbReference type="Proteomes" id="UP000293360">
    <property type="component" value="Unassembled WGS sequence"/>
</dbReference>
<feature type="signal peptide" evidence="2">
    <location>
        <begin position="1"/>
        <end position="22"/>
    </location>
</feature>
<accession>A0A4Q4TYC1</accession>
<proteinExistence type="predicted"/>
<keyword evidence="2" id="KW-0732">Signal</keyword>
<evidence type="ECO:0000313" key="4">
    <source>
        <dbReference type="Proteomes" id="UP000293360"/>
    </source>
</evidence>
<protein>
    <submittedName>
        <fullName evidence="3">Uncharacterized protein</fullName>
    </submittedName>
</protein>
<sequence length="259" mass="28565">MMLNRASAKHILAATLVDLVLAIPLQERGDNSNNGEPPLTYVTRYYYIIGSTVASEPLSYRPNAPTSLEDTDKAADGTLLSDQTLHEPPADGESMVFEENGVLLLERGEEAEPAKFRREDPTSPGAAEQSTVAQGPGDCTCSNRSRMGRITVRDDDNILGRRDNTRAAATPSTIITFLKQCRNNSNNNNHDGYNNYNYNDTYNGNTVRRDSHHGNVGPTTAIISSSSSTTIDYPVDDALDSDLQEHIDHRRAENHDWKQ</sequence>
<comment type="caution">
    <text evidence="3">The sequence shown here is derived from an EMBL/GenBank/DDBJ whole genome shotgun (WGS) entry which is preliminary data.</text>
</comment>
<feature type="compositionally biased region" description="Basic and acidic residues" evidence="1">
    <location>
        <begin position="107"/>
        <end position="121"/>
    </location>
</feature>
<dbReference type="OrthoDB" id="4772532at2759"/>
<dbReference type="EMBL" id="QJNU01000015">
    <property type="protein sequence ID" value="RYP10650.1"/>
    <property type="molecule type" value="Genomic_DNA"/>
</dbReference>
<organism evidence="3 4">
    <name type="scientific">Monosporascus ibericus</name>
    <dbReference type="NCBI Taxonomy" id="155417"/>
    <lineage>
        <taxon>Eukaryota</taxon>
        <taxon>Fungi</taxon>
        <taxon>Dikarya</taxon>
        <taxon>Ascomycota</taxon>
        <taxon>Pezizomycotina</taxon>
        <taxon>Sordariomycetes</taxon>
        <taxon>Xylariomycetidae</taxon>
        <taxon>Xylariales</taxon>
        <taxon>Xylariales incertae sedis</taxon>
        <taxon>Monosporascus</taxon>
    </lineage>
</organism>
<evidence type="ECO:0000256" key="1">
    <source>
        <dbReference type="SAM" id="MobiDB-lite"/>
    </source>
</evidence>
<evidence type="ECO:0000313" key="3">
    <source>
        <dbReference type="EMBL" id="RYP10650.1"/>
    </source>
</evidence>
<dbReference type="AlphaFoldDB" id="A0A4Q4TYC1"/>
<keyword evidence="4" id="KW-1185">Reference proteome</keyword>
<evidence type="ECO:0000256" key="2">
    <source>
        <dbReference type="SAM" id="SignalP"/>
    </source>
</evidence>
<feature type="region of interest" description="Disordered" evidence="1">
    <location>
        <begin position="107"/>
        <end position="138"/>
    </location>
</feature>
<name>A0A4Q4TYC1_9PEZI</name>
<reference evidence="3 4" key="1">
    <citation type="submission" date="2018-06" db="EMBL/GenBank/DDBJ databases">
        <title>Complete Genomes of Monosporascus.</title>
        <authorList>
            <person name="Robinson A.J."/>
            <person name="Natvig D.O."/>
        </authorList>
    </citation>
    <scope>NUCLEOTIDE SEQUENCE [LARGE SCALE GENOMIC DNA]</scope>
    <source>
        <strain evidence="3 4">CBS 110550</strain>
    </source>
</reference>
<gene>
    <name evidence="3" type="ORF">DL764_000534</name>
</gene>